<sequence length="73" mass="7166">MAAPLTSFALSTLAPSSFEGGVTLEAIMAIMGGFTASSPSPPASEDESDDGSGGDDADEDDGASSSSDDEMTT</sequence>
<feature type="compositionally biased region" description="Acidic residues" evidence="1">
    <location>
        <begin position="44"/>
        <end position="73"/>
    </location>
</feature>
<dbReference type="EMBL" id="JAZDWU010000009">
    <property type="protein sequence ID" value="KAK9991373.1"/>
    <property type="molecule type" value="Genomic_DNA"/>
</dbReference>
<evidence type="ECO:0000313" key="2">
    <source>
        <dbReference type="EMBL" id="KAK9991373.1"/>
    </source>
</evidence>
<dbReference type="AlphaFoldDB" id="A0AAW2C0A7"/>
<comment type="caution">
    <text evidence="2">The sequence shown here is derived from an EMBL/GenBank/DDBJ whole genome shotgun (WGS) entry which is preliminary data.</text>
</comment>
<reference evidence="2 3" key="1">
    <citation type="submission" date="2024-01" db="EMBL/GenBank/DDBJ databases">
        <title>A telomere-to-telomere, gap-free genome of sweet tea (Lithocarpus litseifolius).</title>
        <authorList>
            <person name="Zhou J."/>
        </authorList>
    </citation>
    <scope>NUCLEOTIDE SEQUENCE [LARGE SCALE GENOMIC DNA]</scope>
    <source>
        <strain evidence="2">Zhou-2022a</strain>
        <tissue evidence="2">Leaf</tissue>
    </source>
</reference>
<dbReference type="Proteomes" id="UP001459277">
    <property type="component" value="Unassembled WGS sequence"/>
</dbReference>
<organism evidence="2 3">
    <name type="scientific">Lithocarpus litseifolius</name>
    <dbReference type="NCBI Taxonomy" id="425828"/>
    <lineage>
        <taxon>Eukaryota</taxon>
        <taxon>Viridiplantae</taxon>
        <taxon>Streptophyta</taxon>
        <taxon>Embryophyta</taxon>
        <taxon>Tracheophyta</taxon>
        <taxon>Spermatophyta</taxon>
        <taxon>Magnoliopsida</taxon>
        <taxon>eudicotyledons</taxon>
        <taxon>Gunneridae</taxon>
        <taxon>Pentapetalae</taxon>
        <taxon>rosids</taxon>
        <taxon>fabids</taxon>
        <taxon>Fagales</taxon>
        <taxon>Fagaceae</taxon>
        <taxon>Lithocarpus</taxon>
    </lineage>
</organism>
<name>A0AAW2C0A7_9ROSI</name>
<evidence type="ECO:0000313" key="3">
    <source>
        <dbReference type="Proteomes" id="UP001459277"/>
    </source>
</evidence>
<evidence type="ECO:0000256" key="1">
    <source>
        <dbReference type="SAM" id="MobiDB-lite"/>
    </source>
</evidence>
<accession>A0AAW2C0A7</accession>
<evidence type="ECO:0008006" key="4">
    <source>
        <dbReference type="Google" id="ProtNLM"/>
    </source>
</evidence>
<proteinExistence type="predicted"/>
<gene>
    <name evidence="2" type="ORF">SO802_026358</name>
</gene>
<protein>
    <recommendedName>
        <fullName evidence="4">Secreted protein</fullName>
    </recommendedName>
</protein>
<keyword evidence="3" id="KW-1185">Reference proteome</keyword>
<feature type="region of interest" description="Disordered" evidence="1">
    <location>
        <begin position="33"/>
        <end position="73"/>
    </location>
</feature>